<dbReference type="AlphaFoldDB" id="A0A8J7W900"/>
<organism evidence="1 2">
    <name type="scientific">Thetidibacter halocola</name>
    <dbReference type="NCBI Taxonomy" id="2827239"/>
    <lineage>
        <taxon>Bacteria</taxon>
        <taxon>Pseudomonadati</taxon>
        <taxon>Pseudomonadota</taxon>
        <taxon>Alphaproteobacteria</taxon>
        <taxon>Rhodobacterales</taxon>
        <taxon>Roseobacteraceae</taxon>
        <taxon>Thetidibacter</taxon>
    </lineage>
</organism>
<reference evidence="1" key="1">
    <citation type="submission" date="2021-04" db="EMBL/GenBank/DDBJ databases">
        <authorList>
            <person name="Yoon J."/>
        </authorList>
    </citation>
    <scope>NUCLEOTIDE SEQUENCE</scope>
    <source>
        <strain evidence="1">KMU-90</strain>
    </source>
</reference>
<evidence type="ECO:0000313" key="1">
    <source>
        <dbReference type="EMBL" id="MBS0123175.1"/>
    </source>
</evidence>
<comment type="caution">
    <text evidence="1">The sequence shown here is derived from an EMBL/GenBank/DDBJ whole genome shotgun (WGS) entry which is preliminary data.</text>
</comment>
<gene>
    <name evidence="1" type="ORF">KB874_03425</name>
</gene>
<accession>A0A8J7W900</accession>
<proteinExistence type="predicted"/>
<protein>
    <submittedName>
        <fullName evidence="1">Uncharacterized protein</fullName>
    </submittedName>
</protein>
<keyword evidence="2" id="KW-1185">Reference proteome</keyword>
<name>A0A8J7W900_9RHOB</name>
<dbReference type="RefSeq" id="WP_212535130.1">
    <property type="nucleotide sequence ID" value="NZ_JAGTUU010000001.1"/>
</dbReference>
<dbReference type="Proteomes" id="UP000681356">
    <property type="component" value="Unassembled WGS sequence"/>
</dbReference>
<evidence type="ECO:0000313" key="2">
    <source>
        <dbReference type="Proteomes" id="UP000681356"/>
    </source>
</evidence>
<dbReference type="EMBL" id="JAGTUU010000001">
    <property type="protein sequence ID" value="MBS0123175.1"/>
    <property type="molecule type" value="Genomic_DNA"/>
</dbReference>
<sequence>MAAIVAMACLATGVLAEGPQDRATSFATCTGRWSAVMEHEWLMGRDGSEAEMRRATFVTLLEAAMPDPAVDAPDLLHLRIAAKHALAHLLQQADLGTDPATARRARAMARNQLAPCRTLLLG</sequence>